<dbReference type="AlphaFoldDB" id="A0A4R5DD42"/>
<dbReference type="InterPro" id="IPR050904">
    <property type="entry name" value="Adhesion/Biosynth-related"/>
</dbReference>
<dbReference type="Gene3D" id="2.30.180.10">
    <property type="entry name" value="FAS1 domain"/>
    <property type="match status" value="1"/>
</dbReference>
<organism evidence="2 3">
    <name type="scientific">Dyadobacter psychrotolerans</name>
    <dbReference type="NCBI Taxonomy" id="2541721"/>
    <lineage>
        <taxon>Bacteria</taxon>
        <taxon>Pseudomonadati</taxon>
        <taxon>Bacteroidota</taxon>
        <taxon>Cytophagia</taxon>
        <taxon>Cytophagales</taxon>
        <taxon>Spirosomataceae</taxon>
        <taxon>Dyadobacter</taxon>
    </lineage>
</organism>
<gene>
    <name evidence="2" type="ORF">E0F88_25195</name>
</gene>
<dbReference type="PROSITE" id="PS51257">
    <property type="entry name" value="PROKAR_LIPOPROTEIN"/>
    <property type="match status" value="1"/>
</dbReference>
<dbReference type="Proteomes" id="UP000294850">
    <property type="component" value="Unassembled WGS sequence"/>
</dbReference>
<dbReference type="SMART" id="SM00554">
    <property type="entry name" value="FAS1"/>
    <property type="match status" value="1"/>
</dbReference>
<sequence length="171" mass="18787">MKKNHFVGRYWAFFLVTVLFSGIAFSCQEDDKDLVKPKTVTDVILENSQFSILREIIAGTEMGDALRATELTLFAPNDAAFKKSGITASSITSLPRQSGISFVNNHILNKPYRTEELKSGNFAALNGINLLIVKSTGSDSTIKINKAVIVQKNINADNGVIHIVDRVLTDK</sequence>
<dbReference type="RefSeq" id="WP_131961047.1">
    <property type="nucleotide sequence ID" value="NZ_SMFL01000011.1"/>
</dbReference>
<evidence type="ECO:0000313" key="2">
    <source>
        <dbReference type="EMBL" id="TDE11722.1"/>
    </source>
</evidence>
<name>A0A4R5DD42_9BACT</name>
<feature type="domain" description="FAS1" evidence="1">
    <location>
        <begin position="37"/>
        <end position="168"/>
    </location>
</feature>
<proteinExistence type="predicted"/>
<dbReference type="InterPro" id="IPR036378">
    <property type="entry name" value="FAS1_dom_sf"/>
</dbReference>
<evidence type="ECO:0000313" key="3">
    <source>
        <dbReference type="Proteomes" id="UP000294850"/>
    </source>
</evidence>
<keyword evidence="3" id="KW-1185">Reference proteome</keyword>
<evidence type="ECO:0000259" key="1">
    <source>
        <dbReference type="PROSITE" id="PS50213"/>
    </source>
</evidence>
<dbReference type="PANTHER" id="PTHR10900">
    <property type="entry name" value="PERIOSTIN-RELATED"/>
    <property type="match status" value="1"/>
</dbReference>
<dbReference type="InterPro" id="IPR000782">
    <property type="entry name" value="FAS1_domain"/>
</dbReference>
<reference evidence="2 3" key="1">
    <citation type="submission" date="2019-03" db="EMBL/GenBank/DDBJ databases">
        <title>Dyadobacter AR-3-6 sp. nov., isolated from arctic soil.</title>
        <authorList>
            <person name="Chaudhary D.K."/>
        </authorList>
    </citation>
    <scope>NUCLEOTIDE SEQUENCE [LARGE SCALE GENOMIC DNA]</scope>
    <source>
        <strain evidence="2 3">AR-3-6</strain>
    </source>
</reference>
<dbReference type="Pfam" id="PF02469">
    <property type="entry name" value="Fasciclin"/>
    <property type="match status" value="1"/>
</dbReference>
<dbReference type="PANTHER" id="PTHR10900:SF77">
    <property type="entry name" value="FI19380P1"/>
    <property type="match status" value="1"/>
</dbReference>
<dbReference type="SUPFAM" id="SSF82153">
    <property type="entry name" value="FAS1 domain"/>
    <property type="match status" value="1"/>
</dbReference>
<protein>
    <submittedName>
        <fullName evidence="2">Fasciclin domain-containing protein</fullName>
    </submittedName>
</protein>
<accession>A0A4R5DD42</accession>
<comment type="caution">
    <text evidence="2">The sequence shown here is derived from an EMBL/GenBank/DDBJ whole genome shotgun (WGS) entry which is preliminary data.</text>
</comment>
<dbReference type="EMBL" id="SMFL01000011">
    <property type="protein sequence ID" value="TDE11722.1"/>
    <property type="molecule type" value="Genomic_DNA"/>
</dbReference>
<dbReference type="PROSITE" id="PS50213">
    <property type="entry name" value="FAS1"/>
    <property type="match status" value="1"/>
</dbReference>
<dbReference type="OrthoDB" id="954504at2"/>